<dbReference type="EMBL" id="ML208505">
    <property type="protein sequence ID" value="TFK63769.1"/>
    <property type="molecule type" value="Genomic_DNA"/>
</dbReference>
<sequence>MTDSDLEKLDSDMVIGGIISVGGIRQLGKEFRMTTECFLPRSNEVDFWQQPAPTASELASEPPKRVAPGATAREKKHAQNICIWRRLYTFLPERVRPLLRHSLFISVFEYAGRCIRKHWTLTLRRAVLPLVFEHIPLSAFANTSAPLRVGNQAITQLLFWPDSPATHSLFPPFVYMDGLCDHRKLLLNELLMKILRGLIKGPSSIGPDAPKMGRPKTSAEMWGLTDVNPGLMVLIITLVRFILSTDLEFARIGLTSGVPYADFYHETMDFLIIGRNTPTVKRIFATWNEIVFGRAPTIEPTSSDRRERPAGSEVADLLRELALENGTVGPSSPATTTMLAPFPDIITPSTSSHPRPSTISLTQASQITTRPSTGTVLPIVSFNHNITATIIPEAEDEPEGSAPAPVPAVPRPRQKRKATPAARTRATRSTSKNGQP</sequence>
<protein>
    <submittedName>
        <fullName evidence="1">Uncharacterized protein</fullName>
    </submittedName>
</protein>
<name>A0ACD3AEM4_9AGAR</name>
<evidence type="ECO:0000313" key="2">
    <source>
        <dbReference type="Proteomes" id="UP000308600"/>
    </source>
</evidence>
<accession>A0ACD3AEM4</accession>
<reference evidence="1 2" key="1">
    <citation type="journal article" date="2019" name="Nat. Ecol. Evol.">
        <title>Megaphylogeny resolves global patterns of mushroom evolution.</title>
        <authorList>
            <person name="Varga T."/>
            <person name="Krizsan K."/>
            <person name="Foldi C."/>
            <person name="Dima B."/>
            <person name="Sanchez-Garcia M."/>
            <person name="Sanchez-Ramirez S."/>
            <person name="Szollosi G.J."/>
            <person name="Szarkandi J.G."/>
            <person name="Papp V."/>
            <person name="Albert L."/>
            <person name="Andreopoulos W."/>
            <person name="Angelini C."/>
            <person name="Antonin V."/>
            <person name="Barry K.W."/>
            <person name="Bougher N.L."/>
            <person name="Buchanan P."/>
            <person name="Buyck B."/>
            <person name="Bense V."/>
            <person name="Catcheside P."/>
            <person name="Chovatia M."/>
            <person name="Cooper J."/>
            <person name="Damon W."/>
            <person name="Desjardin D."/>
            <person name="Finy P."/>
            <person name="Geml J."/>
            <person name="Haridas S."/>
            <person name="Hughes K."/>
            <person name="Justo A."/>
            <person name="Karasinski D."/>
            <person name="Kautmanova I."/>
            <person name="Kiss B."/>
            <person name="Kocsube S."/>
            <person name="Kotiranta H."/>
            <person name="LaButti K.M."/>
            <person name="Lechner B.E."/>
            <person name="Liimatainen K."/>
            <person name="Lipzen A."/>
            <person name="Lukacs Z."/>
            <person name="Mihaltcheva S."/>
            <person name="Morgado L.N."/>
            <person name="Niskanen T."/>
            <person name="Noordeloos M.E."/>
            <person name="Ohm R.A."/>
            <person name="Ortiz-Santana B."/>
            <person name="Ovrebo C."/>
            <person name="Racz N."/>
            <person name="Riley R."/>
            <person name="Savchenko A."/>
            <person name="Shiryaev A."/>
            <person name="Soop K."/>
            <person name="Spirin V."/>
            <person name="Szebenyi C."/>
            <person name="Tomsovsky M."/>
            <person name="Tulloss R.E."/>
            <person name="Uehling J."/>
            <person name="Grigoriev I.V."/>
            <person name="Vagvolgyi C."/>
            <person name="Papp T."/>
            <person name="Martin F.M."/>
            <person name="Miettinen O."/>
            <person name="Hibbett D.S."/>
            <person name="Nagy L.G."/>
        </authorList>
    </citation>
    <scope>NUCLEOTIDE SEQUENCE [LARGE SCALE GENOMIC DNA]</scope>
    <source>
        <strain evidence="1 2">NL-1719</strain>
    </source>
</reference>
<gene>
    <name evidence="1" type="ORF">BDN72DRAFT_300841</name>
</gene>
<dbReference type="Proteomes" id="UP000308600">
    <property type="component" value="Unassembled WGS sequence"/>
</dbReference>
<evidence type="ECO:0000313" key="1">
    <source>
        <dbReference type="EMBL" id="TFK63769.1"/>
    </source>
</evidence>
<organism evidence="1 2">
    <name type="scientific">Pluteus cervinus</name>
    <dbReference type="NCBI Taxonomy" id="181527"/>
    <lineage>
        <taxon>Eukaryota</taxon>
        <taxon>Fungi</taxon>
        <taxon>Dikarya</taxon>
        <taxon>Basidiomycota</taxon>
        <taxon>Agaricomycotina</taxon>
        <taxon>Agaricomycetes</taxon>
        <taxon>Agaricomycetidae</taxon>
        <taxon>Agaricales</taxon>
        <taxon>Pluteineae</taxon>
        <taxon>Pluteaceae</taxon>
        <taxon>Pluteus</taxon>
    </lineage>
</organism>
<keyword evidence="2" id="KW-1185">Reference proteome</keyword>
<proteinExistence type="predicted"/>